<gene>
    <name evidence="16 17" type="primary">LOC115458757</name>
</gene>
<dbReference type="Gene3D" id="2.60.450.20">
    <property type="match status" value="1"/>
</dbReference>
<feature type="compositionally biased region" description="Polar residues" evidence="12">
    <location>
        <begin position="542"/>
        <end position="571"/>
    </location>
</feature>
<dbReference type="Pfam" id="PF25779">
    <property type="entry name" value="Tubulin-bind_CPAP"/>
    <property type="match status" value="1"/>
</dbReference>
<dbReference type="PANTHER" id="PTHR10331:SF23">
    <property type="entry name" value="CENTROMERE PROTEIN J"/>
    <property type="match status" value="1"/>
</dbReference>
<comment type="subunit">
    <text evidence="7">Forms homodimers. Associates with microtubules plus ends; binds to beta-tubulin subunits exposed on microtubule outer surface at its distal tip; also associates with microtubule lattice. Associated with the gamma-tubulin complex. Interacts with the head domain of EPB41. Interacts with LYST. Interacts with CEP152 (via C-terminus). Interacts with STIL. Forms a complex with STIL and SASS6.</text>
</comment>
<evidence type="ECO:0000256" key="2">
    <source>
        <dbReference type="ARBA" id="ARBA00005627"/>
    </source>
</evidence>
<evidence type="ECO:0000256" key="7">
    <source>
        <dbReference type="ARBA" id="ARBA00064598"/>
    </source>
</evidence>
<evidence type="ECO:0000256" key="9">
    <source>
        <dbReference type="ARBA" id="ARBA00081769"/>
    </source>
</evidence>
<evidence type="ECO:0000256" key="3">
    <source>
        <dbReference type="ARBA" id="ARBA00022490"/>
    </source>
</evidence>
<evidence type="ECO:0000259" key="13">
    <source>
        <dbReference type="Pfam" id="PF07202"/>
    </source>
</evidence>
<feature type="region of interest" description="Disordered" evidence="12">
    <location>
        <begin position="650"/>
        <end position="679"/>
    </location>
</feature>
<feature type="domain" description="Centromere protein J C-terminal" evidence="13">
    <location>
        <begin position="1142"/>
        <end position="1170"/>
    </location>
</feature>
<keyword evidence="11" id="KW-0175">Coiled coil</keyword>
<dbReference type="GeneID" id="115458757"/>
<dbReference type="GO" id="GO:0005874">
    <property type="term" value="C:microtubule"/>
    <property type="evidence" value="ECO:0007669"/>
    <property type="project" value="UniProtKB-KW"/>
</dbReference>
<reference evidence="16 17" key="1">
    <citation type="submission" date="2025-04" db="UniProtKB">
        <authorList>
            <consortium name="RefSeq"/>
        </authorList>
    </citation>
    <scope>IDENTIFICATION</scope>
</reference>
<feature type="domain" description="Centromere protein J C-terminal" evidence="13">
    <location>
        <begin position="1179"/>
        <end position="1212"/>
    </location>
</feature>
<feature type="compositionally biased region" description="Basic and acidic residues" evidence="12">
    <location>
        <begin position="307"/>
        <end position="320"/>
    </location>
</feature>
<dbReference type="GO" id="GO:0005813">
    <property type="term" value="C:centrosome"/>
    <property type="evidence" value="ECO:0007669"/>
    <property type="project" value="TreeGrafter"/>
</dbReference>
<keyword evidence="15" id="KW-1185">Reference proteome</keyword>
<feature type="domain" description="Centromere protein J C-terminal" evidence="13">
    <location>
        <begin position="1216"/>
        <end position="1246"/>
    </location>
</feature>
<evidence type="ECO:0000256" key="6">
    <source>
        <dbReference type="ARBA" id="ARBA00023212"/>
    </source>
</evidence>
<feature type="coiled-coil region" evidence="11">
    <location>
        <begin position="805"/>
        <end position="950"/>
    </location>
</feature>
<dbReference type="RefSeq" id="XP_030044429.1">
    <property type="nucleotide sequence ID" value="XM_030188569.1"/>
</dbReference>
<evidence type="ECO:0000256" key="10">
    <source>
        <dbReference type="ARBA" id="ARBA00083148"/>
    </source>
</evidence>
<dbReference type="KEGG" id="muo:115458757"/>
<evidence type="ECO:0000313" key="17">
    <source>
        <dbReference type="RefSeq" id="XP_030044430.1"/>
    </source>
</evidence>
<feature type="compositionally biased region" description="Acidic residues" evidence="12">
    <location>
        <begin position="659"/>
        <end position="669"/>
    </location>
</feature>
<feature type="region of interest" description="Disordered" evidence="12">
    <location>
        <begin position="588"/>
        <end position="611"/>
    </location>
</feature>
<feature type="compositionally biased region" description="Polar residues" evidence="12">
    <location>
        <begin position="982"/>
        <end position="993"/>
    </location>
</feature>
<dbReference type="GO" id="GO:0061511">
    <property type="term" value="P:centriole elongation"/>
    <property type="evidence" value="ECO:0007669"/>
    <property type="project" value="TreeGrafter"/>
</dbReference>
<comment type="subcellular location">
    <subcellularLocation>
        <location evidence="1">Cytoplasm</location>
        <location evidence="1">Cytoskeleton</location>
        <location evidence="1">Microtubule organizing center</location>
        <location evidence="1">Centrosome</location>
        <location evidence="1">Centriole</location>
    </subcellularLocation>
</comment>
<dbReference type="InterPro" id="IPR058029">
    <property type="entry name" value="Tubulin-bd_CENPJ"/>
</dbReference>
<organism evidence="15 17">
    <name type="scientific">Microcaecilia unicolor</name>
    <dbReference type="NCBI Taxonomy" id="1415580"/>
    <lineage>
        <taxon>Eukaryota</taxon>
        <taxon>Metazoa</taxon>
        <taxon>Chordata</taxon>
        <taxon>Craniata</taxon>
        <taxon>Vertebrata</taxon>
        <taxon>Euteleostomi</taxon>
        <taxon>Amphibia</taxon>
        <taxon>Gymnophiona</taxon>
        <taxon>Siphonopidae</taxon>
        <taxon>Microcaecilia</taxon>
    </lineage>
</organism>
<feature type="domain" description="CENPJ tubulin-binding region" evidence="14">
    <location>
        <begin position="228"/>
        <end position="291"/>
    </location>
</feature>
<keyword evidence="5" id="KW-0493">Microtubule</keyword>
<dbReference type="GO" id="GO:0060271">
    <property type="term" value="P:cilium assembly"/>
    <property type="evidence" value="ECO:0007669"/>
    <property type="project" value="TreeGrafter"/>
</dbReference>
<feature type="coiled-coil region" evidence="11">
    <location>
        <begin position="133"/>
        <end position="168"/>
    </location>
</feature>
<dbReference type="Pfam" id="PF07202">
    <property type="entry name" value="Tcp10_C"/>
    <property type="match status" value="4"/>
</dbReference>
<evidence type="ECO:0000256" key="1">
    <source>
        <dbReference type="ARBA" id="ARBA00004114"/>
    </source>
</evidence>
<dbReference type="InterPro" id="IPR047002">
    <property type="entry name" value="Tcp10_C_sf"/>
</dbReference>
<feature type="domain" description="Centromere protein J C-terminal" evidence="13">
    <location>
        <begin position="1071"/>
        <end position="1101"/>
    </location>
</feature>
<evidence type="ECO:0000259" key="14">
    <source>
        <dbReference type="Pfam" id="PF25779"/>
    </source>
</evidence>
<dbReference type="GO" id="GO:0005814">
    <property type="term" value="C:centriole"/>
    <property type="evidence" value="ECO:0007669"/>
    <property type="project" value="UniProtKB-SubCell"/>
</dbReference>
<dbReference type="RefSeq" id="XP_030044430.1">
    <property type="nucleotide sequence ID" value="XM_030188570.1"/>
</dbReference>
<evidence type="ECO:0000313" key="15">
    <source>
        <dbReference type="Proteomes" id="UP000515156"/>
    </source>
</evidence>
<protein>
    <recommendedName>
        <fullName evidence="8">Centrosomal P4.1-associated protein</fullName>
    </recommendedName>
    <alternativeName>
        <fullName evidence="9">Centromere protein J</fullName>
    </alternativeName>
    <alternativeName>
        <fullName evidence="10">Centrosome assembly and centriole elongation protein</fullName>
    </alternativeName>
</protein>
<feature type="region of interest" description="Disordered" evidence="12">
    <location>
        <begin position="292"/>
        <end position="329"/>
    </location>
</feature>
<evidence type="ECO:0000256" key="12">
    <source>
        <dbReference type="SAM" id="MobiDB-lite"/>
    </source>
</evidence>
<evidence type="ECO:0000256" key="4">
    <source>
        <dbReference type="ARBA" id="ARBA00022553"/>
    </source>
</evidence>
<dbReference type="InterPro" id="IPR026581">
    <property type="entry name" value="TCP10L/CENPJ"/>
</dbReference>
<dbReference type="InterPro" id="IPR009852">
    <property type="entry name" value="CENPJ_C_dom"/>
</dbReference>
<proteinExistence type="inferred from homology"/>
<keyword evidence="3" id="KW-0963">Cytoplasm</keyword>
<evidence type="ECO:0000256" key="11">
    <source>
        <dbReference type="SAM" id="Coils"/>
    </source>
</evidence>
<comment type="similarity">
    <text evidence="2">Belongs to the TCP10 family.</text>
</comment>
<feature type="region of interest" description="Disordered" evidence="12">
    <location>
        <begin position="183"/>
        <end position="208"/>
    </location>
</feature>
<dbReference type="FunFam" id="2.60.450.20:FF:000001">
    <property type="entry name" value="Centromere protein J"/>
    <property type="match status" value="1"/>
</dbReference>
<evidence type="ECO:0000256" key="5">
    <source>
        <dbReference type="ARBA" id="ARBA00022701"/>
    </source>
</evidence>
<evidence type="ECO:0000256" key="8">
    <source>
        <dbReference type="ARBA" id="ARBA00069791"/>
    </source>
</evidence>
<feature type="region of interest" description="Disordered" evidence="12">
    <location>
        <begin position="982"/>
        <end position="1030"/>
    </location>
</feature>
<evidence type="ECO:0000313" key="16">
    <source>
        <dbReference type="RefSeq" id="XP_030044429.1"/>
    </source>
</evidence>
<dbReference type="OrthoDB" id="10252174at2759"/>
<dbReference type="GO" id="GO:0015631">
    <property type="term" value="F:tubulin binding"/>
    <property type="evidence" value="ECO:0007669"/>
    <property type="project" value="TreeGrafter"/>
</dbReference>
<dbReference type="PANTHER" id="PTHR10331">
    <property type="entry name" value="T COMPLEX PROTEIN 10"/>
    <property type="match status" value="1"/>
</dbReference>
<name>A0A6P7X1J9_9AMPH</name>
<dbReference type="AlphaFoldDB" id="A0A6P7X1J9"/>
<keyword evidence="6" id="KW-0206">Cytoskeleton</keyword>
<keyword evidence="4" id="KW-0597">Phosphoprotein</keyword>
<accession>A0A6P7X1J9</accession>
<sequence>MPTTSDLNIEQNFITQWMSSASRAGVILNPSFSALETISESPLCRSGNISVNSQIKSVLISGSGNSINEDSLHEEEISEANCFYEESDTVETVNPLRASHWAKKGPMIFKDAPIEWEDIRTGDLGSPGEEIHNDPLLQKLEQLKERQQEKQDQLKKKQMEQIQRLMEEQKKLLVLVSGQKTLSGENSICDEPNPDQSLGEHTNSDLHAENDDLFPSTNGKIYSETAHTEERPILSGIKETKQTFEEFLDEQIKLEEQRMKQRDQLQSLEPIVKPVVKRPFLKRGAGLARFTDAKSKLSKSKAVTQQRTEDKNAAKMERPQLQRKSTPVSKEQLSENVVTIFNQIVKPKNSPAISTQKIMVLKNINTKNPSPLTIHELSENKLDGQLRNSLRSEISSKLETNKDDMEHARQVFDVDSRLRKNLDGVEKLLTPTVLTSMYSTNVPSKNPEYSFELSFQKRSETWEKEKEKESLELDEFLLFEQAAEDVSFSSNSSFVFKLLAQDQQINKGRRMSSTPVKLGQQHHHASLLNSVATDSKTKQGEHATQANKADNDITRSNPDFKTSSSTLNEQCHNSSDKLFQASCTDNPSLKSGKLDTKANERNSVLTSNSEDDLDTTVINEKYNTEELLFTNREDNPNNYDCQVPSKNISKECKSRDQDLDLSDQEDYNNEDFSMSENKSEKKAAILNSSTSILNGNDAGFDDDRTWADLEENEQLLVTEIYTSKDKAQNGTSIPDKVIKRKVASIKKDEQPQERMDSITSSPLTSDLMMKLFPALKPKQKCDSHMVQDTRFRPGQEETKGDTFRSQLLKKKLVELETEIERFKIENASLAKLREEREQALETLRKEVADFEQQKAKELARIEDFKKEEMKKLQKERKVFEKYATAARAIPDKKERDEIQALKQQLVDLQEELKRKEARWSTTHIRLRNQIEAVTKENAEMRQEIKVLEKIRLETWKKAEAPENDKEIENRVVLKRVESSSPLNRIKKSQTPSPGSVAEKSNKTNCRSHSPAKAKSAGRLKSVPVGEPDSSDKIKVHTAELPGISLHSISSKELSVPPKTYISGIKGNDEIQEEINYADGKVIKFLKNGCHVIHFPNGTRKDVSADAKTITVTFFNGDVKQVMPDQRVIYYYADAHTTHTTYPDGLEVLHFSNGQIEKHYPEGKKEITFPDQTVKNLFLDGSEENIFPDGTIVRVQLDGSKIIEFDNGQRELHTSQFKRREYPDGTVKTVYNDGHQETKYASGRVRIKDKDGSVVMDTK</sequence>
<dbReference type="Proteomes" id="UP000515156">
    <property type="component" value="Unplaced"/>
</dbReference>
<dbReference type="GO" id="GO:1902117">
    <property type="term" value="P:positive regulation of organelle assembly"/>
    <property type="evidence" value="ECO:0007669"/>
    <property type="project" value="UniProtKB-ARBA"/>
</dbReference>
<feature type="region of interest" description="Disordered" evidence="12">
    <location>
        <begin position="533"/>
        <end position="571"/>
    </location>
</feature>